<feature type="domain" description="DUF5615" evidence="1">
    <location>
        <begin position="7"/>
        <end position="85"/>
    </location>
</feature>
<dbReference type="EMBL" id="LAZR01005822">
    <property type="protein sequence ID" value="KKM96883.1"/>
    <property type="molecule type" value="Genomic_DNA"/>
</dbReference>
<reference evidence="2" key="1">
    <citation type="journal article" date="2015" name="Nature">
        <title>Complex archaea that bridge the gap between prokaryotes and eukaryotes.</title>
        <authorList>
            <person name="Spang A."/>
            <person name="Saw J.H."/>
            <person name="Jorgensen S.L."/>
            <person name="Zaremba-Niedzwiedzka K."/>
            <person name="Martijn J."/>
            <person name="Lind A.E."/>
            <person name="van Eijk R."/>
            <person name="Schleper C."/>
            <person name="Guy L."/>
            <person name="Ettema T.J."/>
        </authorList>
    </citation>
    <scope>NUCLEOTIDE SEQUENCE</scope>
</reference>
<sequence>MEDTLNSGVDDKIIFQYAVNQKLPIITHDRGFGILYHFSQLKTPAIVILQVLSPHPEATNKLLNKFLSQFDINKPQNYGKLIIISKNNIRIRSK</sequence>
<gene>
    <name evidence="2" type="ORF">LCGC14_1173670</name>
</gene>
<evidence type="ECO:0000259" key="1">
    <source>
        <dbReference type="Pfam" id="PF18480"/>
    </source>
</evidence>
<comment type="caution">
    <text evidence="2">The sequence shown here is derived from an EMBL/GenBank/DDBJ whole genome shotgun (WGS) entry which is preliminary data.</text>
</comment>
<dbReference type="Pfam" id="PF18480">
    <property type="entry name" value="DUF5615"/>
    <property type="match status" value="1"/>
</dbReference>
<dbReference type="InterPro" id="IPR041049">
    <property type="entry name" value="DUF5615"/>
</dbReference>
<organism evidence="2">
    <name type="scientific">marine sediment metagenome</name>
    <dbReference type="NCBI Taxonomy" id="412755"/>
    <lineage>
        <taxon>unclassified sequences</taxon>
        <taxon>metagenomes</taxon>
        <taxon>ecological metagenomes</taxon>
    </lineage>
</organism>
<dbReference type="AlphaFoldDB" id="A0A0F9LU29"/>
<protein>
    <recommendedName>
        <fullName evidence="1">DUF5615 domain-containing protein</fullName>
    </recommendedName>
</protein>
<evidence type="ECO:0000313" key="2">
    <source>
        <dbReference type="EMBL" id="KKM96883.1"/>
    </source>
</evidence>
<name>A0A0F9LU29_9ZZZZ</name>
<accession>A0A0F9LU29</accession>
<proteinExistence type="predicted"/>